<sequence length="2287" mass="272521">MIFQNSIDYEDFNLLDVDISYKKIKNFQDNNEMIILNESRIQKKNQNTQWIECLSDLEIELKALLSDRVSNILYLEQYLNNSLQPFIIFILNKIIYDERRLKLQCYLNEILMLVQKLVIKIWKSHPILGLQLLKEIHNHNLQAFDITFYNSQISDLQVYKSGINQFYNERLHYSLLNQAEMYIDEQENHYFYPLKDEILNSVYQSKGVILFSPFQRMQIHYFYKNGGIDLLNDSFNNFNLKQIDILYIQQYFKEHIDRDFYLNNFQQLNFQELAFKLSDEDIKNSTKETLNQLISCMLPNSIYSQERQTQQTQFEMTIHLLCLRCSSLQKRIYGLKFFSDQINTLQYPFKSQMILKFLIENQVFQDLFGEKTHFQLIKRSFPIVKFLYLNKSIKSEELVTILRLARGKHEIWIHSISTVLQDLAEILNLEDIQIMLQNLKSNPIGIDGLNFIKSLGKNECLRGCINNQDCQVIDNKYKKQKLNSQDGYKVILNDHQEINSYKDRIDESQQKNLFLTIQNQIVEYLLSIVQEQSKTIIGQTAFDIAIELICYQFQCLRIQYLIFAIEALNSDQTQLSIYHYFNMIQSIIQTSYPIENYRNSTQVFIWMEQTFDLKLNFLKLIKREKLKCLLKEQNEYLQVMTLCINFYEFLHQDSKIKQYELQLLWKLFVENARCLEERDIFFDYSFRQSNLEQDSMEWLLFKIIKQQYQSQSMLRCLIKLILHFNILYKVMKSNNENEYRLQESNMIGLNILWKIFHTQSELYEQLSDFFIKLLKMQQNPQILNNLKQQYLAELFSCIQNPTSIKLVIQLLEEFEGLKLMDQQDKILITIFNACSNALNPKQQEIQLSSNLQVYQAKQIIGQKLNPWMIPDDFDIFCKGILFQDQKNLKDYKVSSKLTLQISDKQIFQNENEIPQQQDLDAYEKVKKIQDIVNIQNQQFILSVLKDKNWEVDQTVDELLDRGEQLFIEYRQKNIKVKTKKSNETSSSFAFLISNQYIEQLFNLLNQENQQLNEKIWSILQVIPSNQNVYKLIENSQNDWSNLLIVDNKYRLQYHLQILKEQLSCDCVEDQDNYNILRDNFLSKGGLQLLLNNFYYPKEIVLIILEIFQMYLNSYAINQLQDNDYIHLLKLKSTKKIASLFLTQDYLQDNEISFFKSQSQLFSSIKLEISINWENLLENLYQRIGIEQCYTMILCVLQVKPYLLKQQIPINQLVVLLTNESSEQRKLTAIFILTLNSIAQRFEYNLSKVFLLELIKRQTDQEEMFIVMGELIEQTNDISFLNTHDLVLLILSQIRTRQIIESTFGEIEDKQLQGYLLVLKSLLKRDSSLSDNLIDTEFCQYIYECLFEMHNDYTIYPFYKRSNTRKRAFDLLLELSKIKKHFFQILPLIYKNQQKAIISSNLNCEFGIKGFHGYVGLFNLRATCYINSLLQQLFMNFQFRKGILNSQILITRDTGESILLQNPSQLTQELIQKLNEHTLHQLQLVFIQLQESVKQYINPKQFIQTLKGFDGQQINPNIQEDCNEFFNLLTGKLESDLKHTLQHNLINQNFGGTLVNEIKSLQQDCDFQKETEEPFLTVSIEIKNKQNLFEALDLFVKSDVLDGENQYFCDEVQRKINAEKRCYFLKLPKTFIFHLKRFEFDINTNTRSKINDFCEFPLEINMFKWTRDNIVEHRQLDNLQEFIYQLKGVIVHTGNAEGGHYFSYIRDHKNQWFEFNDKLITPFDILNLKEQCFGGNSSDDQWSQKTNKNAYMLFYEKVKHQEDISNQKTQIEIEDLEQEQCRKNIDTENNNEVYLRNDVIRQNTLQLVNKYLNDREYMNFIQSLLQFGMEIIELQYDFELLQFLTVGTFKLYLQEKDQQQFQKNLRILNNSYYKDNQACIWLLDYWRNNKQILIEFLVECQMVESAQLLNLVIEQARKIDKSYVVRFFQFYLSELLPIIRENLQKGVNYFEVIIYNLESDGDLLKQIQNDGYFQEFYKILKENFKIVLTSLILVCEILVNVVVSCTTIGIQGLKGCPTYKQKGSLSLNIDQQWIEELFKDQDFRRYILSMVQHQNKLIQMIKHICWNDQIISSKVIIQIVCQILDKNNKWQQLEQITEIFEEILKIDDGLQEFRIQLIFSYEQNMEPTNQGTSTSIMKTFQKDDLNYSIGIICMLAQLGSNVIGFSAYLNQNKVDYEHLLYILQEYLQFPHQLQQPILKIKNAIKQLQSIFKLEIDQQIQFEQTDDQVQFDRENNDLQFDRNNSQMQIDRDNSQIYLHQYNSQRQYDEDSQQSNQAQMDNDETDEIPE</sequence>
<dbReference type="InterPro" id="IPR050164">
    <property type="entry name" value="Peptidase_C19"/>
</dbReference>
<dbReference type="Pfam" id="PF00443">
    <property type="entry name" value="UCH"/>
    <property type="match status" value="1"/>
</dbReference>
<feature type="compositionally biased region" description="Acidic residues" evidence="1">
    <location>
        <begin position="2278"/>
        <end position="2287"/>
    </location>
</feature>
<dbReference type="PROSITE" id="PS50235">
    <property type="entry name" value="USP_3"/>
    <property type="match status" value="1"/>
</dbReference>
<name>A0A8S1RI87_9CILI</name>
<dbReference type="InterPro" id="IPR001394">
    <property type="entry name" value="Peptidase_C19_UCH"/>
</dbReference>
<evidence type="ECO:0000259" key="2">
    <source>
        <dbReference type="PROSITE" id="PS50235"/>
    </source>
</evidence>
<evidence type="ECO:0000313" key="4">
    <source>
        <dbReference type="Proteomes" id="UP000692954"/>
    </source>
</evidence>
<dbReference type="GO" id="GO:0016579">
    <property type="term" value="P:protein deubiquitination"/>
    <property type="evidence" value="ECO:0007669"/>
    <property type="project" value="InterPro"/>
</dbReference>
<dbReference type="EMBL" id="CAJJDN010000169">
    <property type="protein sequence ID" value="CAD8126659.1"/>
    <property type="molecule type" value="Genomic_DNA"/>
</dbReference>
<protein>
    <recommendedName>
        <fullName evidence="2">USP domain-containing protein</fullName>
    </recommendedName>
</protein>
<accession>A0A8S1RI87</accession>
<dbReference type="GO" id="GO:0005634">
    <property type="term" value="C:nucleus"/>
    <property type="evidence" value="ECO:0007669"/>
    <property type="project" value="TreeGrafter"/>
</dbReference>
<evidence type="ECO:0000313" key="3">
    <source>
        <dbReference type="EMBL" id="CAD8126659.1"/>
    </source>
</evidence>
<dbReference type="PANTHER" id="PTHR24006:SF827">
    <property type="entry name" value="UBIQUITIN CARBOXYL-TERMINAL HYDROLASE 34"/>
    <property type="match status" value="1"/>
</dbReference>
<keyword evidence="4" id="KW-1185">Reference proteome</keyword>
<reference evidence="3" key="1">
    <citation type="submission" date="2021-01" db="EMBL/GenBank/DDBJ databases">
        <authorList>
            <consortium name="Genoscope - CEA"/>
            <person name="William W."/>
        </authorList>
    </citation>
    <scope>NUCLEOTIDE SEQUENCE</scope>
</reference>
<dbReference type="InterPro" id="IPR018200">
    <property type="entry name" value="USP_CS"/>
</dbReference>
<organism evidence="3 4">
    <name type="scientific">Paramecium sonneborni</name>
    <dbReference type="NCBI Taxonomy" id="65129"/>
    <lineage>
        <taxon>Eukaryota</taxon>
        <taxon>Sar</taxon>
        <taxon>Alveolata</taxon>
        <taxon>Ciliophora</taxon>
        <taxon>Intramacronucleata</taxon>
        <taxon>Oligohymenophorea</taxon>
        <taxon>Peniculida</taxon>
        <taxon>Parameciidae</taxon>
        <taxon>Paramecium</taxon>
    </lineage>
</organism>
<feature type="domain" description="USP" evidence="2">
    <location>
        <begin position="1414"/>
        <end position="1757"/>
    </location>
</feature>
<dbReference type="PROSITE" id="PS00973">
    <property type="entry name" value="USP_2"/>
    <property type="match status" value="1"/>
</dbReference>
<proteinExistence type="predicted"/>
<comment type="caution">
    <text evidence="3">The sequence shown here is derived from an EMBL/GenBank/DDBJ whole genome shotgun (WGS) entry which is preliminary data.</text>
</comment>
<dbReference type="Proteomes" id="UP000692954">
    <property type="component" value="Unassembled WGS sequence"/>
</dbReference>
<dbReference type="GO" id="GO:0004843">
    <property type="term" value="F:cysteine-type deubiquitinase activity"/>
    <property type="evidence" value="ECO:0007669"/>
    <property type="project" value="InterPro"/>
</dbReference>
<feature type="region of interest" description="Disordered" evidence="1">
    <location>
        <begin position="2262"/>
        <end position="2287"/>
    </location>
</feature>
<evidence type="ECO:0000256" key="1">
    <source>
        <dbReference type="SAM" id="MobiDB-lite"/>
    </source>
</evidence>
<dbReference type="InterPro" id="IPR028889">
    <property type="entry name" value="USP"/>
</dbReference>
<dbReference type="OrthoDB" id="303263at2759"/>
<dbReference type="PANTHER" id="PTHR24006">
    <property type="entry name" value="UBIQUITIN CARBOXYL-TERMINAL HYDROLASE"/>
    <property type="match status" value="1"/>
</dbReference>
<gene>
    <name evidence="3" type="ORF">PSON_ATCC_30995.1.T1690056</name>
</gene>
<dbReference type="FunFam" id="3.90.70.10:FF:000022">
    <property type="entry name" value="Ubiquitin carboxyl-terminal hydrolase 24"/>
    <property type="match status" value="1"/>
</dbReference>
<dbReference type="GO" id="GO:0005829">
    <property type="term" value="C:cytosol"/>
    <property type="evidence" value="ECO:0007669"/>
    <property type="project" value="TreeGrafter"/>
</dbReference>